<accession>A0A3N1PIM5</accession>
<organism evidence="2 3">
    <name type="scientific">Gallaecimonas pentaromativorans</name>
    <dbReference type="NCBI Taxonomy" id="584787"/>
    <lineage>
        <taxon>Bacteria</taxon>
        <taxon>Pseudomonadati</taxon>
        <taxon>Pseudomonadota</taxon>
        <taxon>Gammaproteobacteria</taxon>
        <taxon>Enterobacterales</taxon>
        <taxon>Gallaecimonadaceae</taxon>
        <taxon>Gallaecimonas</taxon>
    </lineage>
</organism>
<evidence type="ECO:0000259" key="1">
    <source>
        <dbReference type="Pfam" id="PF12633"/>
    </source>
</evidence>
<keyword evidence="3" id="KW-1185">Reference proteome</keyword>
<gene>
    <name evidence="2" type="ORF">EDC28_107279</name>
</gene>
<dbReference type="PIRSF" id="PIRSF001444">
    <property type="entry name" value="Adenylate_cycl"/>
    <property type="match status" value="1"/>
</dbReference>
<dbReference type="GO" id="GO:0006171">
    <property type="term" value="P:cAMP biosynthetic process"/>
    <property type="evidence" value="ECO:0007669"/>
    <property type="project" value="InterPro"/>
</dbReference>
<name>A0A3N1PIM5_9GAMM</name>
<dbReference type="PANTHER" id="PTHR38760:SF1">
    <property type="entry name" value="ADENYLATE CYCLASE"/>
    <property type="match status" value="1"/>
</dbReference>
<dbReference type="SUPFAM" id="SSF81301">
    <property type="entry name" value="Nucleotidyltransferase"/>
    <property type="match status" value="1"/>
</dbReference>
<dbReference type="InterPro" id="IPR024685">
    <property type="entry name" value="Adenylate_cyclase_1_N"/>
</dbReference>
<dbReference type="Pfam" id="PF01295">
    <property type="entry name" value="Adenylate_cycl"/>
    <property type="match status" value="1"/>
</dbReference>
<reference evidence="2 3" key="1">
    <citation type="submission" date="2018-11" db="EMBL/GenBank/DDBJ databases">
        <title>Genomic Encyclopedia of Type Strains, Phase IV (KMG-IV): sequencing the most valuable type-strain genomes for metagenomic binning, comparative biology and taxonomic classification.</title>
        <authorList>
            <person name="Goeker M."/>
        </authorList>
    </citation>
    <scope>NUCLEOTIDE SEQUENCE [LARGE SCALE GENOMIC DNA]</scope>
    <source>
        <strain evidence="2 3">DSM 21945</strain>
    </source>
</reference>
<dbReference type="PANTHER" id="PTHR38760">
    <property type="entry name" value="ADENYLATE CYCLASE"/>
    <property type="match status" value="1"/>
</dbReference>
<dbReference type="GO" id="GO:0004016">
    <property type="term" value="F:adenylate cyclase activity"/>
    <property type="evidence" value="ECO:0007669"/>
    <property type="project" value="InterPro"/>
</dbReference>
<evidence type="ECO:0000313" key="3">
    <source>
        <dbReference type="Proteomes" id="UP000268033"/>
    </source>
</evidence>
<sequence length="783" mass="88070">MSYLSLDQLTLNIAALHAERRRLARKAMTSQAAAVFDLVPALLHCQSPALPGGEVSAPHGICGVEDEPLRKRLAKRLGIKAAAPQTRDILAVYSMGSTGTLGQTPNSDLDIWVCHRPSLTLEERQALKAKCQCLSDWGKGQGMDITFFLIDPDEFRQGNKQGMNVESCGSFQHWLLLDEFYRSAICLAGQLPVWILISPDDRRPYLQAKAHLFANGVDPEHWIDLGAPDPIPADEFLGSMLWLLYKGIENPYKALLKLTLMSVYARQYPKVQLLSNETRRALHQGETDVMALDPYLQLERYLAHQGLAPADLDMARCCLYLKCGGDELNQVPSHHAQVLGELAASWGWDNDKRQLLQSHRSWPLAELKQWHERLREQMLAGIHEARELFRRTSSSSRLCPIELTVLSRKLDAAFAEKPHKLQQLCLPPKVEVGQEALIVRATDQHWQLACPDSGRTLYQWTELPGLLAWCLLNGFITSRTELKLESDKLSLDTLDSLCDSLTWLTRKPDPADQILAQPAQLERAQIIVNLEQDATDELKVRRQKGAINPLMFGKERQVLVSELTLVIRNTWGESSVQSFSGERALAELLLVLLPLMPKDAVAANRVHIHCFASQLGKSIADTVLELISTAQQRLTQGPWCLSVGQSKWVFWRHAGTLHWQEMTDPVAFYAQLSAAKLAQQGNDSENRVPAPVYGHALSGLVQFFFVSKDQGYSLYVSNEQNQVSFYHYPAMDKANLVNLISRFYTQKESLCPSTTFNLPQYYELFEGTEGWQMQPLTTTTLAE</sequence>
<dbReference type="InterPro" id="IPR043519">
    <property type="entry name" value="NT_sf"/>
</dbReference>
<dbReference type="Proteomes" id="UP000268033">
    <property type="component" value="Unassembled WGS sequence"/>
</dbReference>
<dbReference type="Pfam" id="PF12633">
    <property type="entry name" value="Adenyl_cycl_N"/>
    <property type="match status" value="1"/>
</dbReference>
<proteinExistence type="predicted"/>
<comment type="caution">
    <text evidence="2">The sequence shown here is derived from an EMBL/GenBank/DDBJ whole genome shotgun (WGS) entry which is preliminary data.</text>
</comment>
<feature type="domain" description="Adenylate cyclase class-I N-terminal" evidence="1">
    <location>
        <begin position="7"/>
        <end position="194"/>
    </location>
</feature>
<dbReference type="InterPro" id="IPR000274">
    <property type="entry name" value="Adenylate_cyclase_1"/>
</dbReference>
<dbReference type="STRING" id="584787.GCA_001247655_00834"/>
<evidence type="ECO:0000313" key="2">
    <source>
        <dbReference type="EMBL" id="ROQ24396.1"/>
    </source>
</evidence>
<dbReference type="RefSeq" id="WP_123422074.1">
    <property type="nucleotide sequence ID" value="NZ_RJUL01000007.1"/>
</dbReference>
<dbReference type="EMBL" id="RJUL01000007">
    <property type="protein sequence ID" value="ROQ24396.1"/>
    <property type="molecule type" value="Genomic_DNA"/>
</dbReference>
<protein>
    <submittedName>
        <fullName evidence="2">Adenylate cyclase</fullName>
    </submittedName>
</protein>
<dbReference type="AlphaFoldDB" id="A0A3N1PIM5"/>